<dbReference type="InterPro" id="IPR036271">
    <property type="entry name" value="Tet_transcr_reg_TetR-rel_C_sf"/>
</dbReference>
<dbReference type="PANTHER" id="PTHR30055:SF151">
    <property type="entry name" value="TRANSCRIPTIONAL REGULATORY PROTEIN"/>
    <property type="match status" value="1"/>
</dbReference>
<dbReference type="SUPFAM" id="SSF48498">
    <property type="entry name" value="Tetracyclin repressor-like, C-terminal domain"/>
    <property type="match status" value="1"/>
</dbReference>
<evidence type="ECO:0000256" key="1">
    <source>
        <dbReference type="ARBA" id="ARBA00023015"/>
    </source>
</evidence>
<dbReference type="InterPro" id="IPR009057">
    <property type="entry name" value="Homeodomain-like_sf"/>
</dbReference>
<dbReference type="EMBL" id="JANUGQ010000012">
    <property type="protein sequence ID" value="MCS0637182.1"/>
    <property type="molecule type" value="Genomic_DNA"/>
</dbReference>
<keyword evidence="9" id="KW-1185">Reference proteome</keyword>
<keyword evidence="3" id="KW-0804">Transcription</keyword>
<evidence type="ECO:0000256" key="2">
    <source>
        <dbReference type="ARBA" id="ARBA00023125"/>
    </source>
</evidence>
<dbReference type="InterPro" id="IPR036388">
    <property type="entry name" value="WH-like_DNA-bd_sf"/>
</dbReference>
<dbReference type="SUPFAM" id="SSF46689">
    <property type="entry name" value="Homeodomain-like"/>
    <property type="match status" value="1"/>
</dbReference>
<dbReference type="Gene3D" id="1.10.357.10">
    <property type="entry name" value="Tetracycline Repressor, domain 2"/>
    <property type="match status" value="1"/>
</dbReference>
<feature type="domain" description="HTH gntR-type" evidence="6">
    <location>
        <begin position="6"/>
        <end position="74"/>
    </location>
</feature>
<dbReference type="SUPFAM" id="SSF46785">
    <property type="entry name" value="Winged helix' DNA-binding domain"/>
    <property type="match status" value="1"/>
</dbReference>
<keyword evidence="1" id="KW-0805">Transcription regulation</keyword>
<feature type="compositionally biased region" description="Low complexity" evidence="5">
    <location>
        <begin position="81"/>
        <end position="98"/>
    </location>
</feature>
<reference evidence="8" key="1">
    <citation type="submission" date="2022-08" db="EMBL/GenBank/DDBJ databases">
        <authorList>
            <person name="Somphong A."/>
            <person name="Phongsopitanun W."/>
        </authorList>
    </citation>
    <scope>NUCLEOTIDE SEQUENCE</scope>
    <source>
        <strain evidence="8">LP05-1</strain>
    </source>
</reference>
<dbReference type="PROSITE" id="PS50949">
    <property type="entry name" value="HTH_GNTR"/>
    <property type="match status" value="1"/>
</dbReference>
<dbReference type="InterPro" id="IPR000524">
    <property type="entry name" value="Tscrpt_reg_HTH_GntR"/>
</dbReference>
<feature type="domain" description="HTH tetR-type" evidence="7">
    <location>
        <begin position="109"/>
        <end position="169"/>
    </location>
</feature>
<evidence type="ECO:0000313" key="8">
    <source>
        <dbReference type="EMBL" id="MCS0637182.1"/>
    </source>
</evidence>
<sequence length="328" mass="34745">MAERTDPPYLRIAADLRRRIAAGELAPGDRVPSTRRLAADWGVALATATKALTALRLEGTVEARPRVGTVVAPRPGPARPPGAGAAAAPPAGPRAAGPAAGGAGPAPDDLSRDRIVRAAIAIADAEGLAALTMRGVAARLGVAAMSPYRYVGGREELVLLMADAAFGELSCPEPPAGGWRERLETSARIRWALYRRHPWLAQLGPLTRPQLIPNLLAHGEWTLAALDGRGLAPGRMLDISVLLHGHIEGLAVHLEREAQARAATGLDDEEWMETQLTGVEAVTLSGRFPVFGRLVRELGPDGYDLDFDHLFETGLRAFLDGLARLVEG</sequence>
<evidence type="ECO:0000256" key="3">
    <source>
        <dbReference type="ARBA" id="ARBA00023163"/>
    </source>
</evidence>
<dbReference type="SMART" id="SM00345">
    <property type="entry name" value="HTH_GNTR"/>
    <property type="match status" value="1"/>
</dbReference>
<dbReference type="PROSITE" id="PS50977">
    <property type="entry name" value="HTH_TETR_2"/>
    <property type="match status" value="1"/>
</dbReference>
<dbReference type="RefSeq" id="WP_258788422.1">
    <property type="nucleotide sequence ID" value="NZ_JANUGQ010000012.1"/>
</dbReference>
<dbReference type="Proteomes" id="UP001431313">
    <property type="component" value="Unassembled WGS sequence"/>
</dbReference>
<evidence type="ECO:0000313" key="9">
    <source>
        <dbReference type="Proteomes" id="UP001431313"/>
    </source>
</evidence>
<dbReference type="InterPro" id="IPR004111">
    <property type="entry name" value="Repressor_TetR_C"/>
</dbReference>
<gene>
    <name evidence="8" type="ORF">NX801_16235</name>
</gene>
<comment type="caution">
    <text evidence="8">The sequence shown here is derived from an EMBL/GenBank/DDBJ whole genome shotgun (WGS) entry which is preliminary data.</text>
</comment>
<organism evidence="8 9">
    <name type="scientific">Streptomyces pyxinae</name>
    <dbReference type="NCBI Taxonomy" id="2970734"/>
    <lineage>
        <taxon>Bacteria</taxon>
        <taxon>Bacillati</taxon>
        <taxon>Actinomycetota</taxon>
        <taxon>Actinomycetes</taxon>
        <taxon>Kitasatosporales</taxon>
        <taxon>Streptomycetaceae</taxon>
        <taxon>Streptomyces</taxon>
    </lineage>
</organism>
<dbReference type="Gene3D" id="1.10.10.10">
    <property type="entry name" value="Winged helix-like DNA-binding domain superfamily/Winged helix DNA-binding domain"/>
    <property type="match status" value="1"/>
</dbReference>
<proteinExistence type="predicted"/>
<protein>
    <submittedName>
        <fullName evidence="8">TetR/AcrR family transcriptional regulator C-terminal domain-containing protein</fullName>
    </submittedName>
</protein>
<dbReference type="Gene3D" id="1.10.10.60">
    <property type="entry name" value="Homeodomain-like"/>
    <property type="match status" value="1"/>
</dbReference>
<accession>A0ABT2CIE9</accession>
<dbReference type="CDD" id="cd07377">
    <property type="entry name" value="WHTH_GntR"/>
    <property type="match status" value="1"/>
</dbReference>
<keyword evidence="2 4" id="KW-0238">DNA-binding</keyword>
<dbReference type="InterPro" id="IPR036390">
    <property type="entry name" value="WH_DNA-bd_sf"/>
</dbReference>
<name>A0ABT2CIE9_9ACTN</name>
<evidence type="ECO:0000259" key="6">
    <source>
        <dbReference type="PROSITE" id="PS50949"/>
    </source>
</evidence>
<feature type="DNA-binding region" description="H-T-H motif" evidence="4">
    <location>
        <begin position="132"/>
        <end position="151"/>
    </location>
</feature>
<dbReference type="InterPro" id="IPR001647">
    <property type="entry name" value="HTH_TetR"/>
</dbReference>
<evidence type="ECO:0000256" key="4">
    <source>
        <dbReference type="PROSITE-ProRule" id="PRU00335"/>
    </source>
</evidence>
<dbReference type="InterPro" id="IPR050109">
    <property type="entry name" value="HTH-type_TetR-like_transc_reg"/>
</dbReference>
<dbReference type="Pfam" id="PF00392">
    <property type="entry name" value="GntR"/>
    <property type="match status" value="1"/>
</dbReference>
<dbReference type="PANTHER" id="PTHR30055">
    <property type="entry name" value="HTH-TYPE TRANSCRIPTIONAL REGULATOR RUTR"/>
    <property type="match status" value="1"/>
</dbReference>
<evidence type="ECO:0000259" key="7">
    <source>
        <dbReference type="PROSITE" id="PS50977"/>
    </source>
</evidence>
<dbReference type="Pfam" id="PF00440">
    <property type="entry name" value="TetR_N"/>
    <property type="match status" value="1"/>
</dbReference>
<dbReference type="Pfam" id="PF02909">
    <property type="entry name" value="TetR_C_1"/>
    <property type="match status" value="1"/>
</dbReference>
<evidence type="ECO:0000256" key="5">
    <source>
        <dbReference type="SAM" id="MobiDB-lite"/>
    </source>
</evidence>
<feature type="region of interest" description="Disordered" evidence="5">
    <location>
        <begin position="70"/>
        <end position="108"/>
    </location>
</feature>